<feature type="non-terminal residue" evidence="1">
    <location>
        <position position="69"/>
    </location>
</feature>
<accession>A0A381Z3M6</accession>
<organism evidence="1">
    <name type="scientific">marine metagenome</name>
    <dbReference type="NCBI Taxonomy" id="408172"/>
    <lineage>
        <taxon>unclassified sequences</taxon>
        <taxon>metagenomes</taxon>
        <taxon>ecological metagenomes</taxon>
    </lineage>
</organism>
<dbReference type="AlphaFoldDB" id="A0A381Z3M6"/>
<dbReference type="EMBL" id="UINC01019727">
    <property type="protein sequence ID" value="SVA83521.1"/>
    <property type="molecule type" value="Genomic_DNA"/>
</dbReference>
<proteinExistence type="predicted"/>
<name>A0A381Z3M6_9ZZZZ</name>
<reference evidence="1" key="1">
    <citation type="submission" date="2018-05" db="EMBL/GenBank/DDBJ databases">
        <authorList>
            <person name="Lanie J.A."/>
            <person name="Ng W.-L."/>
            <person name="Kazmierczak K.M."/>
            <person name="Andrzejewski T.M."/>
            <person name="Davidsen T.M."/>
            <person name="Wayne K.J."/>
            <person name="Tettelin H."/>
            <person name="Glass J.I."/>
            <person name="Rusch D."/>
            <person name="Podicherti R."/>
            <person name="Tsui H.-C.T."/>
            <person name="Winkler M.E."/>
        </authorList>
    </citation>
    <scope>NUCLEOTIDE SEQUENCE</scope>
</reference>
<evidence type="ECO:0000313" key="1">
    <source>
        <dbReference type="EMBL" id="SVA83521.1"/>
    </source>
</evidence>
<protein>
    <submittedName>
        <fullName evidence="1">Uncharacterized protein</fullName>
    </submittedName>
</protein>
<gene>
    <name evidence="1" type="ORF">METZ01_LOCUS136375</name>
</gene>
<sequence length="69" mass="7815">MAVTIQDITQTLDSFSWGYHVESVTFRAQAKEHVHTTCATQDYVDSHGKRRLHLVFLTKENGKLLVIAA</sequence>